<evidence type="ECO:0000256" key="1">
    <source>
        <dbReference type="ARBA" id="ARBA00006484"/>
    </source>
</evidence>
<dbReference type="PANTHER" id="PTHR42879">
    <property type="entry name" value="3-OXOACYL-(ACYL-CARRIER-PROTEIN) REDUCTASE"/>
    <property type="match status" value="1"/>
</dbReference>
<dbReference type="PROSITE" id="PS00061">
    <property type="entry name" value="ADH_SHORT"/>
    <property type="match status" value="1"/>
</dbReference>
<comment type="similarity">
    <text evidence="1">Belongs to the short-chain dehydrogenases/reductases (SDR) family.</text>
</comment>
<dbReference type="SUPFAM" id="SSF51735">
    <property type="entry name" value="NAD(P)-binding Rossmann-fold domains"/>
    <property type="match status" value="1"/>
</dbReference>
<dbReference type="GO" id="GO:0032787">
    <property type="term" value="P:monocarboxylic acid metabolic process"/>
    <property type="evidence" value="ECO:0007669"/>
    <property type="project" value="UniProtKB-ARBA"/>
</dbReference>
<dbReference type="Gene3D" id="3.40.50.720">
    <property type="entry name" value="NAD(P)-binding Rossmann-like Domain"/>
    <property type="match status" value="1"/>
</dbReference>
<name>A0A8J9SH80_PHATR</name>
<evidence type="ECO:0000256" key="2">
    <source>
        <dbReference type="ARBA" id="ARBA00012948"/>
    </source>
</evidence>
<feature type="non-terminal residue" evidence="4">
    <location>
        <position position="1"/>
    </location>
</feature>
<dbReference type="Pfam" id="PF13561">
    <property type="entry name" value="adh_short_C2"/>
    <property type="match status" value="1"/>
</dbReference>
<accession>A0A8J9SH80</accession>
<evidence type="ECO:0000313" key="4">
    <source>
        <dbReference type="EMBL" id="CAG9293816.1"/>
    </source>
</evidence>
<dbReference type="GO" id="GO:0004316">
    <property type="term" value="F:3-oxoacyl-[acyl-carrier-protein] reductase (NADPH) activity"/>
    <property type="evidence" value="ECO:0007669"/>
    <property type="project" value="UniProtKB-EC"/>
</dbReference>
<gene>
    <name evidence="4" type="ORF">PTTT1_LOCUS52697</name>
</gene>
<dbReference type="InterPro" id="IPR002347">
    <property type="entry name" value="SDR_fam"/>
</dbReference>
<dbReference type="InterPro" id="IPR036291">
    <property type="entry name" value="NAD(P)-bd_dom_sf"/>
</dbReference>
<evidence type="ECO:0000256" key="3">
    <source>
        <dbReference type="ARBA" id="ARBA00048508"/>
    </source>
</evidence>
<dbReference type="PANTHER" id="PTHR42879:SF2">
    <property type="entry name" value="3-OXOACYL-[ACYL-CARRIER-PROTEIN] REDUCTASE FABG"/>
    <property type="match status" value="1"/>
</dbReference>
<comment type="catalytic activity">
    <reaction evidence="3">
        <text>a (3R)-hydroxyacyl-[ACP] + NADP(+) = a 3-oxoacyl-[ACP] + NADPH + H(+)</text>
        <dbReference type="Rhea" id="RHEA:17397"/>
        <dbReference type="Rhea" id="RHEA-COMP:9916"/>
        <dbReference type="Rhea" id="RHEA-COMP:9945"/>
        <dbReference type="ChEBI" id="CHEBI:15378"/>
        <dbReference type="ChEBI" id="CHEBI:57783"/>
        <dbReference type="ChEBI" id="CHEBI:58349"/>
        <dbReference type="ChEBI" id="CHEBI:78776"/>
        <dbReference type="ChEBI" id="CHEBI:78827"/>
        <dbReference type="EC" id="1.1.1.100"/>
    </reaction>
</comment>
<dbReference type="PRINTS" id="PR00081">
    <property type="entry name" value="GDHRDH"/>
</dbReference>
<sequence>ILVNNAGVNVRQTADDLTSEHWQQSFELMLTAPFMLTRALSKNMKARQHGRVITIASLQSFRAFPDSLPYATAKTGVLGLSRALSEAYAPPHGYHNVTCNAIAPGYVKTKLTASVFADIERSRRLADATLLGRNSVPSDLVGATVFLASPSASYITGQTLSVDGGFTALGMR</sequence>
<dbReference type="Proteomes" id="UP000836788">
    <property type="component" value="Chromosome 8"/>
</dbReference>
<proteinExistence type="inferred from homology"/>
<reference evidence="4" key="1">
    <citation type="submission" date="2022-02" db="EMBL/GenBank/DDBJ databases">
        <authorList>
            <person name="Giguere J D."/>
        </authorList>
    </citation>
    <scope>NUCLEOTIDE SEQUENCE</scope>
    <source>
        <strain evidence="4">CCAP 1055/1</strain>
    </source>
</reference>
<dbReference type="InterPro" id="IPR050259">
    <property type="entry name" value="SDR"/>
</dbReference>
<protein>
    <recommendedName>
        <fullName evidence="2">3-oxoacyl-[acyl-carrier-protein] reductase</fullName>
        <ecNumber evidence="2">1.1.1.100</ecNumber>
    </recommendedName>
</protein>
<dbReference type="AlphaFoldDB" id="A0A8J9SH80"/>
<organism evidence="4">
    <name type="scientific">Phaeodactylum tricornutum</name>
    <name type="common">Diatom</name>
    <dbReference type="NCBI Taxonomy" id="2850"/>
    <lineage>
        <taxon>Eukaryota</taxon>
        <taxon>Sar</taxon>
        <taxon>Stramenopiles</taxon>
        <taxon>Ochrophyta</taxon>
        <taxon>Bacillariophyta</taxon>
        <taxon>Bacillariophyceae</taxon>
        <taxon>Bacillariophycidae</taxon>
        <taxon>Naviculales</taxon>
        <taxon>Phaeodactylaceae</taxon>
        <taxon>Phaeodactylum</taxon>
    </lineage>
</organism>
<dbReference type="InterPro" id="IPR020904">
    <property type="entry name" value="Sc_DH/Rdtase_CS"/>
</dbReference>
<dbReference type="EMBL" id="OU594949">
    <property type="protein sequence ID" value="CAG9293816.1"/>
    <property type="molecule type" value="Genomic_DNA"/>
</dbReference>
<dbReference type="EC" id="1.1.1.100" evidence="2"/>